<dbReference type="EMBL" id="GL441777">
    <property type="protein sequence ID" value="EFN64287.1"/>
    <property type="molecule type" value="Genomic_DNA"/>
</dbReference>
<accession>E2AQL9</accession>
<reference evidence="1 2" key="1">
    <citation type="journal article" date="2010" name="Science">
        <title>Genomic comparison of the ants Camponotus floridanus and Harpegnathos saltator.</title>
        <authorList>
            <person name="Bonasio R."/>
            <person name="Zhang G."/>
            <person name="Ye C."/>
            <person name="Mutti N.S."/>
            <person name="Fang X."/>
            <person name="Qin N."/>
            <person name="Donahue G."/>
            <person name="Yang P."/>
            <person name="Li Q."/>
            <person name="Li C."/>
            <person name="Zhang P."/>
            <person name="Huang Z."/>
            <person name="Berger S.L."/>
            <person name="Reinberg D."/>
            <person name="Wang J."/>
            <person name="Liebig J."/>
        </authorList>
    </citation>
    <scope>NUCLEOTIDE SEQUENCE [LARGE SCALE GENOMIC DNA]</scope>
    <source>
        <strain evidence="2">C129</strain>
    </source>
</reference>
<gene>
    <name evidence="1" type="ORF">EAG_08941</name>
</gene>
<proteinExistence type="predicted"/>
<evidence type="ECO:0000313" key="2">
    <source>
        <dbReference type="Proteomes" id="UP000000311"/>
    </source>
</evidence>
<keyword evidence="2" id="KW-1185">Reference proteome</keyword>
<feature type="non-terminal residue" evidence="1">
    <location>
        <position position="47"/>
    </location>
</feature>
<protein>
    <submittedName>
        <fullName evidence="1">Uncharacterized protein</fullName>
    </submittedName>
</protein>
<dbReference type="Proteomes" id="UP000000311">
    <property type="component" value="Unassembled WGS sequence"/>
</dbReference>
<evidence type="ECO:0000313" key="1">
    <source>
        <dbReference type="EMBL" id="EFN64287.1"/>
    </source>
</evidence>
<sequence length="47" mass="5565">EILIDRIMNACDTIRNNPGIFQRVHQSMHRRCNVLRCVAGHHFEHLL</sequence>
<dbReference type="AlphaFoldDB" id="E2AQL9"/>
<dbReference type="InParanoid" id="E2AQL9"/>
<name>E2AQL9_CAMFO</name>
<feature type="non-terminal residue" evidence="1">
    <location>
        <position position="1"/>
    </location>
</feature>
<organism evidence="2">
    <name type="scientific">Camponotus floridanus</name>
    <name type="common">Florida carpenter ant</name>
    <dbReference type="NCBI Taxonomy" id="104421"/>
    <lineage>
        <taxon>Eukaryota</taxon>
        <taxon>Metazoa</taxon>
        <taxon>Ecdysozoa</taxon>
        <taxon>Arthropoda</taxon>
        <taxon>Hexapoda</taxon>
        <taxon>Insecta</taxon>
        <taxon>Pterygota</taxon>
        <taxon>Neoptera</taxon>
        <taxon>Endopterygota</taxon>
        <taxon>Hymenoptera</taxon>
        <taxon>Apocrita</taxon>
        <taxon>Aculeata</taxon>
        <taxon>Formicoidea</taxon>
        <taxon>Formicidae</taxon>
        <taxon>Formicinae</taxon>
        <taxon>Camponotus</taxon>
    </lineage>
</organism>